<dbReference type="OrthoDB" id="5511471at2"/>
<dbReference type="RefSeq" id="WP_147192442.1">
    <property type="nucleotide sequence ID" value="NZ_CP042435.1"/>
</dbReference>
<dbReference type="Proteomes" id="UP000321533">
    <property type="component" value="Chromosome"/>
</dbReference>
<evidence type="ECO:0000313" key="2">
    <source>
        <dbReference type="Proteomes" id="UP000321533"/>
    </source>
</evidence>
<evidence type="ECO:0008006" key="3">
    <source>
        <dbReference type="Google" id="ProtNLM"/>
    </source>
</evidence>
<gene>
    <name evidence="1" type="ORF">FRZ67_20500</name>
</gene>
<dbReference type="InterPro" id="IPR032315">
    <property type="entry name" value="DUF4846"/>
</dbReference>
<keyword evidence="2" id="KW-1185">Reference proteome</keyword>
<evidence type="ECO:0000313" key="1">
    <source>
        <dbReference type="EMBL" id="QEC69566.1"/>
    </source>
</evidence>
<dbReference type="AlphaFoldDB" id="A0A5B8VG72"/>
<reference evidence="1 2" key="1">
    <citation type="journal article" date="2016" name="Int. J. Syst. Evol. Microbiol.">
        <title>Panacibacter ginsenosidivorans gen. nov., sp. nov., with ginsenoside converting activity isolated from soil of a ginseng field.</title>
        <authorList>
            <person name="Siddiqi M.Z."/>
            <person name="Muhammad Shafi S."/>
            <person name="Choi K.D."/>
            <person name="Im W.T."/>
        </authorList>
    </citation>
    <scope>NUCLEOTIDE SEQUENCE [LARGE SCALE GENOMIC DNA]</scope>
    <source>
        <strain evidence="1 2">Gsoil1550</strain>
    </source>
</reference>
<organism evidence="1 2">
    <name type="scientific">Panacibacter ginsenosidivorans</name>
    <dbReference type="NCBI Taxonomy" id="1813871"/>
    <lineage>
        <taxon>Bacteria</taxon>
        <taxon>Pseudomonadati</taxon>
        <taxon>Bacteroidota</taxon>
        <taxon>Chitinophagia</taxon>
        <taxon>Chitinophagales</taxon>
        <taxon>Chitinophagaceae</taxon>
        <taxon>Panacibacter</taxon>
    </lineage>
</organism>
<sequence length="277" mass="31871">MKQMSIIFFVLLCCCIVLIVVFNDLAELPGVKTTSSAITSNKTSVRPPQYIYEIPLPEGYKRVTMPDASFGAWLQKIKLRKNNTVYLYNGQPKPDQTLHYAVLDFSTGNKDLQQCADAIMRLRAEYYFSRNEYSKINFKSANKNFNFQDWLYRINNPEQDKHNLMLQFMQDVFINCGTYTVDEMTGNIAMKEMQPGDILVKAGSPGHAMVVADVAVNEITGKKIYLLAQGYMPAQDMHIVINPNNKKLSPWYEVDKHSKVITPGWIFEENQLKRWKN</sequence>
<dbReference type="KEGG" id="pgin:FRZ67_20500"/>
<dbReference type="Pfam" id="PF16138">
    <property type="entry name" value="DUF4846"/>
    <property type="match status" value="1"/>
</dbReference>
<protein>
    <recommendedName>
        <fullName evidence="3">DUF4846 domain-containing protein</fullName>
    </recommendedName>
</protein>
<name>A0A5B8VG72_9BACT</name>
<proteinExistence type="predicted"/>
<accession>A0A5B8VG72</accession>
<dbReference type="EMBL" id="CP042435">
    <property type="protein sequence ID" value="QEC69566.1"/>
    <property type="molecule type" value="Genomic_DNA"/>
</dbReference>